<name>A0A843TBE3_COLES</name>
<feature type="region of interest" description="Disordered" evidence="1">
    <location>
        <begin position="13"/>
        <end position="35"/>
    </location>
</feature>
<sequence length="83" mass="9146">MMKFKKYKKKAMAAAWNNESDLDSESSSSEEEEEKANLAFMVNIDDKNPTLLDSMATSGSSRSVGGYNAAFLTADQLEHFSVV</sequence>
<organism evidence="2 3">
    <name type="scientific">Colocasia esculenta</name>
    <name type="common">Wild taro</name>
    <name type="synonym">Arum esculentum</name>
    <dbReference type="NCBI Taxonomy" id="4460"/>
    <lineage>
        <taxon>Eukaryota</taxon>
        <taxon>Viridiplantae</taxon>
        <taxon>Streptophyta</taxon>
        <taxon>Embryophyta</taxon>
        <taxon>Tracheophyta</taxon>
        <taxon>Spermatophyta</taxon>
        <taxon>Magnoliopsida</taxon>
        <taxon>Liliopsida</taxon>
        <taxon>Araceae</taxon>
        <taxon>Aroideae</taxon>
        <taxon>Colocasieae</taxon>
        <taxon>Colocasia</taxon>
    </lineage>
</organism>
<feature type="compositionally biased region" description="Acidic residues" evidence="1">
    <location>
        <begin position="20"/>
        <end position="34"/>
    </location>
</feature>
<gene>
    <name evidence="2" type="ORF">Taro_000186</name>
</gene>
<reference evidence="2" key="1">
    <citation type="submission" date="2017-07" db="EMBL/GenBank/DDBJ databases">
        <title>Taro Niue Genome Assembly and Annotation.</title>
        <authorList>
            <person name="Atibalentja N."/>
            <person name="Keating K."/>
            <person name="Fields C.J."/>
        </authorList>
    </citation>
    <scope>NUCLEOTIDE SEQUENCE</scope>
    <source>
        <strain evidence="2">Niue_2</strain>
        <tissue evidence="2">Leaf</tissue>
    </source>
</reference>
<comment type="caution">
    <text evidence="2">The sequence shown here is derived from an EMBL/GenBank/DDBJ whole genome shotgun (WGS) entry which is preliminary data.</text>
</comment>
<evidence type="ECO:0000313" key="2">
    <source>
        <dbReference type="EMBL" id="MQL67891.1"/>
    </source>
</evidence>
<evidence type="ECO:0000256" key="1">
    <source>
        <dbReference type="SAM" id="MobiDB-lite"/>
    </source>
</evidence>
<keyword evidence="3" id="KW-1185">Reference proteome</keyword>
<protein>
    <submittedName>
        <fullName evidence="2">Uncharacterized protein</fullName>
    </submittedName>
</protein>
<proteinExistence type="predicted"/>
<evidence type="ECO:0000313" key="3">
    <source>
        <dbReference type="Proteomes" id="UP000652761"/>
    </source>
</evidence>
<dbReference type="Proteomes" id="UP000652761">
    <property type="component" value="Unassembled WGS sequence"/>
</dbReference>
<dbReference type="AlphaFoldDB" id="A0A843TBE3"/>
<dbReference type="EMBL" id="NMUH01000003">
    <property type="protein sequence ID" value="MQL67891.1"/>
    <property type="molecule type" value="Genomic_DNA"/>
</dbReference>
<accession>A0A843TBE3</accession>